<feature type="transmembrane region" description="Helical" evidence="10">
    <location>
        <begin position="117"/>
        <end position="140"/>
    </location>
</feature>
<evidence type="ECO:0000256" key="1">
    <source>
        <dbReference type="ARBA" id="ARBA00004651"/>
    </source>
</evidence>
<evidence type="ECO:0000256" key="4">
    <source>
        <dbReference type="ARBA" id="ARBA00022989"/>
    </source>
</evidence>
<dbReference type="HAMAP" id="MF_00454">
    <property type="entry name" value="FluC"/>
    <property type="match status" value="1"/>
</dbReference>
<comment type="subcellular location">
    <subcellularLocation>
        <location evidence="1 10">Cell membrane</location>
        <topology evidence="1 10">Multi-pass membrane protein</topology>
    </subcellularLocation>
</comment>
<keyword evidence="12" id="KW-1185">Reference proteome</keyword>
<keyword evidence="6 10" id="KW-0407">Ion channel</keyword>
<proteinExistence type="inferred from homology"/>
<evidence type="ECO:0000256" key="9">
    <source>
        <dbReference type="ARBA" id="ARBA00049940"/>
    </source>
</evidence>
<gene>
    <name evidence="10" type="primary">fluC</name>
    <name evidence="10" type="synonym">crcB</name>
    <name evidence="11" type="ORF">ACETWP_01635</name>
</gene>
<accession>A0ABV4UK13</accession>
<dbReference type="Proteomes" id="UP001575652">
    <property type="component" value="Unassembled WGS sequence"/>
</dbReference>
<keyword evidence="10" id="KW-0915">Sodium</keyword>
<feature type="transmembrane region" description="Helical" evidence="10">
    <location>
        <begin position="82"/>
        <end position="105"/>
    </location>
</feature>
<evidence type="ECO:0000256" key="5">
    <source>
        <dbReference type="ARBA" id="ARBA00023136"/>
    </source>
</evidence>
<sequence length="160" mass="15676">MTGATVRPSAARALDPRVAAAVAAGGFVGTLLRYGLGVAWPDGGGFPWTTLGINVGGSLALGVLTGFWALSGAAPAWVRAALGPGLLGAFTTYSAVAVYLTSGIGASADGTPDAVQWWGYLAASLLAGLAAAAAGLWAGGGLARRGRSRRGPARGHGDTA</sequence>
<comment type="function">
    <text evidence="9 10">Fluoride-specific ion channel. Important for reducing fluoride concentration in the cell, thus reducing its toxicity.</text>
</comment>
<protein>
    <recommendedName>
        <fullName evidence="10">Fluoride-specific ion channel FluC</fullName>
    </recommendedName>
</protein>
<evidence type="ECO:0000256" key="7">
    <source>
        <dbReference type="ARBA" id="ARBA00035120"/>
    </source>
</evidence>
<dbReference type="Pfam" id="PF02537">
    <property type="entry name" value="CRCB"/>
    <property type="match status" value="1"/>
</dbReference>
<evidence type="ECO:0000256" key="10">
    <source>
        <dbReference type="HAMAP-Rule" id="MF_00454"/>
    </source>
</evidence>
<comment type="caution">
    <text evidence="11">The sequence shown here is derived from an EMBL/GenBank/DDBJ whole genome shotgun (WGS) entry which is preliminary data.</text>
</comment>
<comment type="activity regulation">
    <text evidence="10">Na(+) is not transported, but it plays an essential structural role and its presence is essential for fluoride channel function.</text>
</comment>
<keyword evidence="4 10" id="KW-1133">Transmembrane helix</keyword>
<keyword evidence="3 10" id="KW-0812">Transmembrane</keyword>
<comment type="similarity">
    <text evidence="7 10">Belongs to the fluoride channel Fluc/FEX (TC 1.A.43) family.</text>
</comment>
<reference evidence="11 12" key="1">
    <citation type="submission" date="2024-09" db="EMBL/GenBank/DDBJ databases">
        <authorList>
            <person name="Salinas-Garcia M.A."/>
            <person name="Prieme A."/>
        </authorList>
    </citation>
    <scope>NUCLEOTIDE SEQUENCE [LARGE SCALE GENOMIC DNA]</scope>
    <source>
        <strain evidence="11 12">DSM 21081</strain>
    </source>
</reference>
<dbReference type="EMBL" id="JBHDLJ010000001">
    <property type="protein sequence ID" value="MFB0833276.1"/>
    <property type="molecule type" value="Genomic_DNA"/>
</dbReference>
<name>A0ABV4UK13_9MICC</name>
<evidence type="ECO:0000256" key="8">
    <source>
        <dbReference type="ARBA" id="ARBA00035585"/>
    </source>
</evidence>
<dbReference type="RefSeq" id="WP_373970436.1">
    <property type="nucleotide sequence ID" value="NZ_JBHDLJ010000001.1"/>
</dbReference>
<evidence type="ECO:0000256" key="6">
    <source>
        <dbReference type="ARBA" id="ARBA00023303"/>
    </source>
</evidence>
<feature type="binding site" evidence="10">
    <location>
        <position position="91"/>
    </location>
    <ligand>
        <name>Na(+)</name>
        <dbReference type="ChEBI" id="CHEBI:29101"/>
        <note>structural</note>
    </ligand>
</feature>
<dbReference type="InterPro" id="IPR003691">
    <property type="entry name" value="FluC"/>
</dbReference>
<keyword evidence="2 10" id="KW-1003">Cell membrane</keyword>
<evidence type="ECO:0000256" key="2">
    <source>
        <dbReference type="ARBA" id="ARBA00022475"/>
    </source>
</evidence>
<keyword evidence="10" id="KW-0406">Ion transport</keyword>
<feature type="binding site" evidence="10">
    <location>
        <position position="88"/>
    </location>
    <ligand>
        <name>Na(+)</name>
        <dbReference type="ChEBI" id="CHEBI:29101"/>
        <note>structural</note>
    </ligand>
</feature>
<organism evidence="11 12">
    <name type="scientific">Arthrobacter halodurans</name>
    <dbReference type="NCBI Taxonomy" id="516699"/>
    <lineage>
        <taxon>Bacteria</taxon>
        <taxon>Bacillati</taxon>
        <taxon>Actinomycetota</taxon>
        <taxon>Actinomycetes</taxon>
        <taxon>Micrococcales</taxon>
        <taxon>Micrococcaceae</taxon>
        <taxon>Arthrobacter</taxon>
    </lineage>
</organism>
<evidence type="ECO:0000313" key="12">
    <source>
        <dbReference type="Proteomes" id="UP001575652"/>
    </source>
</evidence>
<evidence type="ECO:0000256" key="3">
    <source>
        <dbReference type="ARBA" id="ARBA00022692"/>
    </source>
</evidence>
<keyword evidence="10" id="KW-0813">Transport</keyword>
<evidence type="ECO:0000313" key="11">
    <source>
        <dbReference type="EMBL" id="MFB0833276.1"/>
    </source>
</evidence>
<feature type="transmembrane region" description="Helical" evidence="10">
    <location>
        <begin position="18"/>
        <end position="36"/>
    </location>
</feature>
<feature type="transmembrane region" description="Helical" evidence="10">
    <location>
        <begin position="48"/>
        <end position="70"/>
    </location>
</feature>
<keyword evidence="5 10" id="KW-0472">Membrane</keyword>
<keyword evidence="10" id="KW-0479">Metal-binding</keyword>
<comment type="catalytic activity">
    <reaction evidence="8">
        <text>fluoride(in) = fluoride(out)</text>
        <dbReference type="Rhea" id="RHEA:76159"/>
        <dbReference type="ChEBI" id="CHEBI:17051"/>
    </reaction>
    <physiologicalReaction direction="left-to-right" evidence="8">
        <dbReference type="Rhea" id="RHEA:76160"/>
    </physiologicalReaction>
</comment>